<dbReference type="PATRIC" id="fig|1423802.4.peg.1543"/>
<gene>
    <name evidence="3" type="ORF">FC56_GL001522</name>
</gene>
<reference evidence="3 4" key="1">
    <citation type="journal article" date="2015" name="Genome Announc.">
        <title>Expanding the biotechnology potential of lactobacilli through comparative genomics of 213 strains and associated genera.</title>
        <authorList>
            <person name="Sun Z."/>
            <person name="Harris H.M."/>
            <person name="McCann A."/>
            <person name="Guo C."/>
            <person name="Argimon S."/>
            <person name="Zhang W."/>
            <person name="Yang X."/>
            <person name="Jeffery I.B."/>
            <person name="Cooney J.C."/>
            <person name="Kagawa T.F."/>
            <person name="Liu W."/>
            <person name="Song Y."/>
            <person name="Salvetti E."/>
            <person name="Wrobel A."/>
            <person name="Rasinkangas P."/>
            <person name="Parkhill J."/>
            <person name="Rea M.C."/>
            <person name="O'Sullivan O."/>
            <person name="Ritari J."/>
            <person name="Douillard F.P."/>
            <person name="Paul Ross R."/>
            <person name="Yang R."/>
            <person name="Briner A.E."/>
            <person name="Felis G.E."/>
            <person name="de Vos W.M."/>
            <person name="Barrangou R."/>
            <person name="Klaenhammer T.R."/>
            <person name="Caufield P.W."/>
            <person name="Cui Y."/>
            <person name="Zhang H."/>
            <person name="O'Toole P.W."/>
        </authorList>
    </citation>
    <scope>NUCLEOTIDE SEQUENCE [LARGE SCALE GENOMIC DNA]</scope>
    <source>
        <strain evidence="3 4">DSM 24302</strain>
    </source>
</reference>
<dbReference type="Proteomes" id="UP000051256">
    <property type="component" value="Unassembled WGS sequence"/>
</dbReference>
<dbReference type="AlphaFoldDB" id="A0A0R2D424"/>
<feature type="transmembrane region" description="Helical" evidence="2">
    <location>
        <begin position="120"/>
        <end position="142"/>
    </location>
</feature>
<protein>
    <submittedName>
        <fullName evidence="3">Uncharacterized protein</fullName>
    </submittedName>
</protein>
<feature type="transmembrane region" description="Helical" evidence="2">
    <location>
        <begin position="95"/>
        <end position="113"/>
    </location>
</feature>
<keyword evidence="4" id="KW-1185">Reference proteome</keyword>
<keyword evidence="1" id="KW-0175">Coiled coil</keyword>
<comment type="caution">
    <text evidence="3">The sequence shown here is derived from an EMBL/GenBank/DDBJ whole genome shotgun (WGS) entry which is preliminary data.</text>
</comment>
<keyword evidence="2" id="KW-0472">Membrane</keyword>
<evidence type="ECO:0000256" key="1">
    <source>
        <dbReference type="SAM" id="Coils"/>
    </source>
</evidence>
<evidence type="ECO:0000313" key="4">
    <source>
        <dbReference type="Proteomes" id="UP000051256"/>
    </source>
</evidence>
<evidence type="ECO:0000313" key="3">
    <source>
        <dbReference type="EMBL" id="KRM94563.1"/>
    </source>
</evidence>
<accession>A0A0R2D424</accession>
<dbReference type="EMBL" id="AYZR01000004">
    <property type="protein sequence ID" value="KRM94563.1"/>
    <property type="molecule type" value="Genomic_DNA"/>
</dbReference>
<sequence>MKLFLAFALLKVLGFRLADIREILRQENPGEFIQDRLDKQLQEFKTEIDAAKESVETIKALQPYLSHLNDLPITSIGEMGDIMQNKKDLRNTRTVLFAAGIAIDIVEVVAFVVSLRTGQWGWFIGAIVLAVLGATWLVNFMYHRVAYVCPNCGFIFRPTKKAFFFSAHTLATRKLKCPNCHETNSCLEISANAKEY</sequence>
<dbReference type="STRING" id="1423802.FC56_GL001522"/>
<keyword evidence="2" id="KW-1133">Transmembrane helix</keyword>
<name>A0A0R2D424_9LACO</name>
<feature type="coiled-coil region" evidence="1">
    <location>
        <begin position="34"/>
        <end position="61"/>
    </location>
</feature>
<organism evidence="3 4">
    <name type="scientific">Lentilactobacillus senioris DSM 24302 = JCM 17472</name>
    <dbReference type="NCBI Taxonomy" id="1423802"/>
    <lineage>
        <taxon>Bacteria</taxon>
        <taxon>Bacillati</taxon>
        <taxon>Bacillota</taxon>
        <taxon>Bacilli</taxon>
        <taxon>Lactobacillales</taxon>
        <taxon>Lactobacillaceae</taxon>
        <taxon>Lentilactobacillus</taxon>
    </lineage>
</organism>
<keyword evidence="2" id="KW-0812">Transmembrane</keyword>
<proteinExistence type="predicted"/>
<evidence type="ECO:0000256" key="2">
    <source>
        <dbReference type="SAM" id="Phobius"/>
    </source>
</evidence>